<protein>
    <submittedName>
        <fullName evidence="1">Uncharacterized protein</fullName>
    </submittedName>
</protein>
<comment type="caution">
    <text evidence="1">The sequence shown here is derived from an EMBL/GenBank/DDBJ whole genome shotgun (WGS) entry which is preliminary data.</text>
</comment>
<dbReference type="AlphaFoldDB" id="A0A2T3KLI9"/>
<organism evidence="1 2">
    <name type="scientific">Photobacterium kishitanii</name>
    <dbReference type="NCBI Taxonomy" id="318456"/>
    <lineage>
        <taxon>Bacteria</taxon>
        <taxon>Pseudomonadati</taxon>
        <taxon>Pseudomonadota</taxon>
        <taxon>Gammaproteobacteria</taxon>
        <taxon>Vibrionales</taxon>
        <taxon>Vibrionaceae</taxon>
        <taxon>Photobacterium</taxon>
    </lineage>
</organism>
<evidence type="ECO:0000313" key="2">
    <source>
        <dbReference type="Proteomes" id="UP000241426"/>
    </source>
</evidence>
<sequence length="182" mass="20681">MDAKIKRKYGISRCKSYNVGKLIGGKLYIHKSEILKLQALFHHVKSASRELPCGFKYEVIRIDIKTLTEVAFINSPDWATSNEPIVGDSAVVSIKNGTHHVKLNNMRKTNAQIYHHKWLFVGDSNEGFNVADSKKRSLTWLKAKGTEKNSSLIGNSNYWDSWLHQKGLQPRIPLSKCVFVVQ</sequence>
<dbReference type="EMBL" id="PYNF01000003">
    <property type="protein sequence ID" value="PSV00585.1"/>
    <property type="molecule type" value="Genomic_DNA"/>
</dbReference>
<gene>
    <name evidence="1" type="ORF">C9J27_05470</name>
</gene>
<accession>A0A2T3KLI9</accession>
<reference evidence="1 2" key="1">
    <citation type="submission" date="2018-01" db="EMBL/GenBank/DDBJ databases">
        <title>Whole genome sequencing of Histamine producing bacteria.</title>
        <authorList>
            <person name="Butler K."/>
        </authorList>
    </citation>
    <scope>NUCLEOTIDE SEQUENCE [LARGE SCALE GENOMIC DNA]</scope>
    <source>
        <strain evidence="1 2">FS-7.2</strain>
    </source>
</reference>
<dbReference type="Proteomes" id="UP000241426">
    <property type="component" value="Unassembled WGS sequence"/>
</dbReference>
<proteinExistence type="predicted"/>
<evidence type="ECO:0000313" key="1">
    <source>
        <dbReference type="EMBL" id="PSV00585.1"/>
    </source>
</evidence>
<name>A0A2T3KLI9_9GAMM</name>